<dbReference type="Proteomes" id="UP001219934">
    <property type="component" value="Unassembled WGS sequence"/>
</dbReference>
<dbReference type="EMBL" id="JAPTMU010000001">
    <property type="protein sequence ID" value="KAJ4949451.1"/>
    <property type="molecule type" value="Genomic_DNA"/>
</dbReference>
<feature type="compositionally biased region" description="Basic and acidic residues" evidence="1">
    <location>
        <begin position="14"/>
        <end position="23"/>
    </location>
</feature>
<evidence type="ECO:0000313" key="3">
    <source>
        <dbReference type="Proteomes" id="UP001219934"/>
    </source>
</evidence>
<feature type="non-terminal residue" evidence="2">
    <location>
        <position position="61"/>
    </location>
</feature>
<name>A0AAD6BR26_9TELE</name>
<reference evidence="2" key="1">
    <citation type="submission" date="2022-11" db="EMBL/GenBank/DDBJ databases">
        <title>Chromosome-level genome of Pogonophryne albipinna.</title>
        <authorList>
            <person name="Jo E."/>
        </authorList>
    </citation>
    <scope>NUCLEOTIDE SEQUENCE</scope>
    <source>
        <strain evidence="2">SGF0006</strain>
        <tissue evidence="2">Muscle</tissue>
    </source>
</reference>
<evidence type="ECO:0000313" key="2">
    <source>
        <dbReference type="EMBL" id="KAJ4949451.1"/>
    </source>
</evidence>
<dbReference type="AlphaFoldDB" id="A0AAD6BR26"/>
<accession>A0AAD6BR26</accession>
<feature type="compositionally biased region" description="Pro residues" evidence="1">
    <location>
        <begin position="43"/>
        <end position="52"/>
    </location>
</feature>
<keyword evidence="3" id="KW-1185">Reference proteome</keyword>
<protein>
    <submittedName>
        <fullName evidence="2">Uncharacterized protein</fullName>
    </submittedName>
</protein>
<proteinExistence type="predicted"/>
<feature type="region of interest" description="Disordered" evidence="1">
    <location>
        <begin position="1"/>
        <end position="61"/>
    </location>
</feature>
<organism evidence="2 3">
    <name type="scientific">Pogonophryne albipinna</name>
    <dbReference type="NCBI Taxonomy" id="1090488"/>
    <lineage>
        <taxon>Eukaryota</taxon>
        <taxon>Metazoa</taxon>
        <taxon>Chordata</taxon>
        <taxon>Craniata</taxon>
        <taxon>Vertebrata</taxon>
        <taxon>Euteleostomi</taxon>
        <taxon>Actinopterygii</taxon>
        <taxon>Neopterygii</taxon>
        <taxon>Teleostei</taxon>
        <taxon>Neoteleostei</taxon>
        <taxon>Acanthomorphata</taxon>
        <taxon>Eupercaria</taxon>
        <taxon>Perciformes</taxon>
        <taxon>Notothenioidei</taxon>
        <taxon>Pogonophryne</taxon>
    </lineage>
</organism>
<evidence type="ECO:0000256" key="1">
    <source>
        <dbReference type="SAM" id="MobiDB-lite"/>
    </source>
</evidence>
<comment type="caution">
    <text evidence="2">The sequence shown here is derived from an EMBL/GenBank/DDBJ whole genome shotgun (WGS) entry which is preliminary data.</text>
</comment>
<gene>
    <name evidence="2" type="ORF">JOQ06_020966</name>
</gene>
<sequence>MRPRRREEDDEMEKDIQSHKEGGRSASFFAPTSPRLSTSYSPQSPPRPPSPPCSLFFAVDA</sequence>